<reference evidence="2" key="1">
    <citation type="submission" date="2023-07" db="EMBL/GenBank/DDBJ databases">
        <authorList>
            <consortium name="CYATHOMIX"/>
        </authorList>
    </citation>
    <scope>NUCLEOTIDE SEQUENCE</scope>
    <source>
        <strain evidence="2">N/A</strain>
    </source>
</reference>
<name>A0AA36GLB5_CYLNA</name>
<dbReference type="Proteomes" id="UP001176961">
    <property type="component" value="Unassembled WGS sequence"/>
</dbReference>
<evidence type="ECO:0000313" key="3">
    <source>
        <dbReference type="Proteomes" id="UP001176961"/>
    </source>
</evidence>
<evidence type="ECO:0000313" key="2">
    <source>
        <dbReference type="EMBL" id="CAJ0594162.1"/>
    </source>
</evidence>
<gene>
    <name evidence="2" type="ORF">CYNAS_LOCUS6145</name>
</gene>
<dbReference type="EMBL" id="CATQJL010000112">
    <property type="protein sequence ID" value="CAJ0594162.1"/>
    <property type="molecule type" value="Genomic_DNA"/>
</dbReference>
<evidence type="ECO:0000256" key="1">
    <source>
        <dbReference type="SAM" id="MobiDB-lite"/>
    </source>
</evidence>
<feature type="region of interest" description="Disordered" evidence="1">
    <location>
        <begin position="30"/>
        <end position="69"/>
    </location>
</feature>
<comment type="caution">
    <text evidence="2">The sequence shown here is derived from an EMBL/GenBank/DDBJ whole genome shotgun (WGS) entry which is preliminary data.</text>
</comment>
<sequence length="185" mass="20136">MWKGMKQHYNRFKIKYSGSTAQTADPLVRKPSLMDNAAAPSERLTQSSQPSSVARTSSNGSSRKRNKLLAEDELNAVRSATNAVWDRLSEDVESVSSKYSTFGAFAGAASNDLPKAIADEEMQLLFNVLTTGADAYGVSERGEEPVGHSGRYGFPEDVEVMGREEEICDRTRMAGFDGQATGRGE</sequence>
<accession>A0AA36GLB5</accession>
<protein>
    <submittedName>
        <fullName evidence="2">Uncharacterized protein</fullName>
    </submittedName>
</protein>
<organism evidence="2 3">
    <name type="scientific">Cylicocyclus nassatus</name>
    <name type="common">Nematode worm</name>
    <dbReference type="NCBI Taxonomy" id="53992"/>
    <lineage>
        <taxon>Eukaryota</taxon>
        <taxon>Metazoa</taxon>
        <taxon>Ecdysozoa</taxon>
        <taxon>Nematoda</taxon>
        <taxon>Chromadorea</taxon>
        <taxon>Rhabditida</taxon>
        <taxon>Rhabditina</taxon>
        <taxon>Rhabditomorpha</taxon>
        <taxon>Strongyloidea</taxon>
        <taxon>Strongylidae</taxon>
        <taxon>Cylicocyclus</taxon>
    </lineage>
</organism>
<feature type="compositionally biased region" description="Polar residues" evidence="1">
    <location>
        <begin position="43"/>
        <end position="61"/>
    </location>
</feature>
<keyword evidence="3" id="KW-1185">Reference proteome</keyword>
<dbReference type="AlphaFoldDB" id="A0AA36GLB5"/>
<proteinExistence type="predicted"/>